<name>A0ABQ3UH66_9CHLR</name>
<keyword evidence="5" id="KW-1185">Reference proteome</keyword>
<dbReference type="GO" id="GO:0016853">
    <property type="term" value="F:isomerase activity"/>
    <property type="evidence" value="ECO:0007669"/>
    <property type="project" value="UniProtKB-KW"/>
</dbReference>
<sequence length="395" mass="44042">MRVAIDLIIAEKEPGGMLFATRALLEGLARTDQTNEYIVITTRPKEYKELANAPSITIYPVKLRTWRGILIQHQLTLPDILKKLKPDVLHVPAFAAPIGWHGPLVITVHDLAFVKVPQQSSLYARLYWQYLLRESVRRAQCVISISEQTSEELRTLWSIEDERIHLIHNAIRPLLRLDTVANEAQARMHQRYGKRYILHVGRIMPRKNVETLIAAFNTIADRLPDLNLVLAGGEGHGSADVVQQAKTSPFHKRIHLAGWIPDEDMGALYAAAEILVVPSKHEGFGLPALEAMVCETPVIASPGAASMEIAGDAVMRVDCEDTSKLSEAIVEVVTNQALREQLVRHGKTQVEPFTCESCARATRRIYELAAGLPPTKGMDQEPVVARSRSTFSRAR</sequence>
<dbReference type="PANTHER" id="PTHR46401">
    <property type="entry name" value="GLYCOSYLTRANSFERASE WBBK-RELATED"/>
    <property type="match status" value="1"/>
</dbReference>
<comment type="caution">
    <text evidence="4">The sequence shown here is derived from an EMBL/GenBank/DDBJ whole genome shotgun (WGS) entry which is preliminary data.</text>
</comment>
<evidence type="ECO:0000313" key="5">
    <source>
        <dbReference type="Proteomes" id="UP000654345"/>
    </source>
</evidence>
<dbReference type="RefSeq" id="WP_201368735.1">
    <property type="nucleotide sequence ID" value="NZ_BNJG01000001.1"/>
</dbReference>
<evidence type="ECO:0000259" key="2">
    <source>
        <dbReference type="Pfam" id="PF00534"/>
    </source>
</evidence>
<feature type="domain" description="Glycosyltransferase subfamily 4-like N-terminal" evidence="3">
    <location>
        <begin position="15"/>
        <end position="171"/>
    </location>
</feature>
<evidence type="ECO:0000313" key="4">
    <source>
        <dbReference type="EMBL" id="GHO51760.1"/>
    </source>
</evidence>
<dbReference type="EMBL" id="BNJG01000001">
    <property type="protein sequence ID" value="GHO51760.1"/>
    <property type="molecule type" value="Genomic_DNA"/>
</dbReference>
<reference evidence="4 5" key="1">
    <citation type="journal article" date="2021" name="Int. J. Syst. Evol. Microbiol.">
        <title>Reticulibacter mediterranei gen. nov., sp. nov., within the new family Reticulibacteraceae fam. nov., and Ktedonospora formicarum gen. nov., sp. nov., Ktedonobacter robiniae sp. nov., Dictyobacter formicarum sp. nov. and Dictyobacter arantiisoli sp. nov., belonging to the class Ktedonobacteria.</title>
        <authorList>
            <person name="Yabe S."/>
            <person name="Zheng Y."/>
            <person name="Wang C.M."/>
            <person name="Sakai Y."/>
            <person name="Abe K."/>
            <person name="Yokota A."/>
            <person name="Donadio S."/>
            <person name="Cavaletti L."/>
            <person name="Monciardini P."/>
        </authorList>
    </citation>
    <scope>NUCLEOTIDE SEQUENCE [LARGE SCALE GENOMIC DNA]</scope>
    <source>
        <strain evidence="4 5">SOSP1-30</strain>
    </source>
</reference>
<dbReference type="Gene3D" id="3.40.50.2000">
    <property type="entry name" value="Glycogen Phosphorylase B"/>
    <property type="match status" value="2"/>
</dbReference>
<dbReference type="Pfam" id="PF13439">
    <property type="entry name" value="Glyco_transf_4"/>
    <property type="match status" value="1"/>
</dbReference>
<dbReference type="GO" id="GO:0016740">
    <property type="term" value="F:transferase activity"/>
    <property type="evidence" value="ECO:0007669"/>
    <property type="project" value="UniProtKB-KW"/>
</dbReference>
<feature type="domain" description="Glycosyl transferase family 1" evidence="2">
    <location>
        <begin position="193"/>
        <end position="347"/>
    </location>
</feature>
<evidence type="ECO:0000259" key="3">
    <source>
        <dbReference type="Pfam" id="PF13439"/>
    </source>
</evidence>
<dbReference type="SUPFAM" id="SSF53756">
    <property type="entry name" value="UDP-Glycosyltransferase/glycogen phosphorylase"/>
    <property type="match status" value="1"/>
</dbReference>
<dbReference type="Proteomes" id="UP000654345">
    <property type="component" value="Unassembled WGS sequence"/>
</dbReference>
<accession>A0ABQ3UH66</accession>
<dbReference type="CDD" id="cd03809">
    <property type="entry name" value="GT4_MtfB-like"/>
    <property type="match status" value="1"/>
</dbReference>
<dbReference type="Pfam" id="PF00534">
    <property type="entry name" value="Glycos_transf_1"/>
    <property type="match status" value="1"/>
</dbReference>
<dbReference type="PANTHER" id="PTHR46401:SF2">
    <property type="entry name" value="GLYCOSYLTRANSFERASE WBBK-RELATED"/>
    <property type="match status" value="1"/>
</dbReference>
<dbReference type="InterPro" id="IPR028098">
    <property type="entry name" value="Glyco_trans_4-like_N"/>
</dbReference>
<keyword evidence="4" id="KW-0413">Isomerase</keyword>
<protein>
    <submittedName>
        <fullName evidence="4">Glycosyl transferase family 1</fullName>
    </submittedName>
</protein>
<keyword evidence="1 4" id="KW-0808">Transferase</keyword>
<gene>
    <name evidence="4" type="ORF">KSB_02350</name>
</gene>
<dbReference type="InterPro" id="IPR001296">
    <property type="entry name" value="Glyco_trans_1"/>
</dbReference>
<organism evidence="4 5">
    <name type="scientific">Ktedonobacter robiniae</name>
    <dbReference type="NCBI Taxonomy" id="2778365"/>
    <lineage>
        <taxon>Bacteria</taxon>
        <taxon>Bacillati</taxon>
        <taxon>Chloroflexota</taxon>
        <taxon>Ktedonobacteria</taxon>
        <taxon>Ktedonobacterales</taxon>
        <taxon>Ktedonobacteraceae</taxon>
        <taxon>Ktedonobacter</taxon>
    </lineage>
</organism>
<proteinExistence type="predicted"/>
<evidence type="ECO:0000256" key="1">
    <source>
        <dbReference type="ARBA" id="ARBA00022679"/>
    </source>
</evidence>